<evidence type="ECO:0000313" key="4">
    <source>
        <dbReference type="Proteomes" id="UP000030392"/>
    </source>
</evidence>
<feature type="compositionally biased region" description="Polar residues" evidence="2">
    <location>
        <begin position="39"/>
        <end position="58"/>
    </location>
</feature>
<dbReference type="RefSeq" id="WP_036905366.1">
    <property type="nucleotide sequence ID" value="NZ_CP138967.1"/>
</dbReference>
<dbReference type="Proteomes" id="UP000030392">
    <property type="component" value="Unassembled WGS sequence"/>
</dbReference>
<feature type="coiled-coil region" evidence="1">
    <location>
        <begin position="61"/>
        <end position="92"/>
    </location>
</feature>
<proteinExistence type="predicted"/>
<accession>A0A0A2C3G7</accession>
<name>A0A0A2C3G7_PROMR</name>
<feature type="compositionally biased region" description="Basic and acidic residues" evidence="2">
    <location>
        <begin position="1"/>
        <end position="13"/>
    </location>
</feature>
<feature type="region of interest" description="Disordered" evidence="2">
    <location>
        <begin position="1"/>
        <end position="58"/>
    </location>
</feature>
<dbReference type="EMBL" id="JNAX01000010">
    <property type="protein sequence ID" value="KGG20878.1"/>
    <property type="molecule type" value="Genomic_DNA"/>
</dbReference>
<dbReference type="Pfam" id="PF11285">
    <property type="entry name" value="DUF3086"/>
    <property type="match status" value="1"/>
</dbReference>
<feature type="compositionally biased region" description="Polar residues" evidence="2">
    <location>
        <begin position="14"/>
        <end position="32"/>
    </location>
</feature>
<evidence type="ECO:0000313" key="3">
    <source>
        <dbReference type="EMBL" id="KGG20878.1"/>
    </source>
</evidence>
<sequence>MESEENLSKEKQNSKQNISVDNSSSIKNTSQKPLEKQTKSQSVISPENNQKASNAQTQPFIDIALKDLQLSRKQLEKELEELSQKKVQIETELKSSFTGQSDAIARKVKGFQEYLTGALQDLAHSAEQLELVVPPVIVKPSPLDENKKIEPPKEQEVISAVSDTFKPDETLIRSCFSQFLEQPDFYAEPWKLRRSLESIDIEMLEDWFFSMGGRGAQPSRGSRSKNALVTAGIIAILGELYGEQFQTLVLASQPERLGEWRRCLQDSLGLSREDFGPNSGIVLFERSDGLIERADRLEERGELPLIIIDAAEINVEIPILQFPIWLAFAGSPNEIYEDDGLI</sequence>
<organism evidence="3 4">
    <name type="scientific">Prochlorococcus marinus str. PAC1</name>
    <dbReference type="NCBI Taxonomy" id="59924"/>
    <lineage>
        <taxon>Bacteria</taxon>
        <taxon>Bacillati</taxon>
        <taxon>Cyanobacteriota</taxon>
        <taxon>Cyanophyceae</taxon>
        <taxon>Synechococcales</taxon>
        <taxon>Prochlorococcaceae</taxon>
        <taxon>Prochlorococcus</taxon>
    </lineage>
</organism>
<protein>
    <recommendedName>
        <fullName evidence="5">DUF3086 domain-containing protein</fullName>
    </recommendedName>
</protein>
<evidence type="ECO:0008006" key="5">
    <source>
        <dbReference type="Google" id="ProtNLM"/>
    </source>
</evidence>
<dbReference type="SUPFAM" id="SSF58113">
    <property type="entry name" value="Apolipoprotein A-I"/>
    <property type="match status" value="1"/>
</dbReference>
<dbReference type="AlphaFoldDB" id="A0A0A2C3G7"/>
<keyword evidence="1" id="KW-0175">Coiled coil</keyword>
<dbReference type="InterPro" id="IPR021437">
    <property type="entry name" value="DUF3086"/>
</dbReference>
<reference evidence="4" key="1">
    <citation type="journal article" date="2014" name="Sci. Data">
        <title>Genomes of diverse isolates of the marine cyanobacterium Prochlorococcus.</title>
        <authorList>
            <person name="Biller S."/>
            <person name="Berube P."/>
            <person name="Thompson J."/>
            <person name="Kelly L."/>
            <person name="Roggensack S."/>
            <person name="Awad L."/>
            <person name="Roache-Johnson K."/>
            <person name="Ding H."/>
            <person name="Giovannoni S.J."/>
            <person name="Moore L.R."/>
            <person name="Chisholm S.W."/>
        </authorList>
    </citation>
    <scope>NUCLEOTIDE SEQUENCE [LARGE SCALE GENOMIC DNA]</scope>
    <source>
        <strain evidence="4">PAC1</strain>
    </source>
</reference>
<evidence type="ECO:0000256" key="2">
    <source>
        <dbReference type="SAM" id="MobiDB-lite"/>
    </source>
</evidence>
<comment type="caution">
    <text evidence="3">The sequence shown here is derived from an EMBL/GenBank/DDBJ whole genome shotgun (WGS) entry which is preliminary data.</text>
</comment>
<evidence type="ECO:0000256" key="1">
    <source>
        <dbReference type="SAM" id="Coils"/>
    </source>
</evidence>
<gene>
    <name evidence="3" type="ORF">EV03_0815</name>
</gene>